<protein>
    <submittedName>
        <fullName evidence="2">Uncharacterized protein</fullName>
    </submittedName>
</protein>
<evidence type="ECO:0000313" key="2">
    <source>
        <dbReference type="EMBL" id="EFE10128.1"/>
    </source>
</evidence>
<dbReference type="HOGENOM" id="CLU_3214193_0_0_6"/>
<dbReference type="Proteomes" id="UP000003880">
    <property type="component" value="Unassembled WGS sequence"/>
</dbReference>
<dbReference type="EMBL" id="ABWL02000002">
    <property type="protein sequence ID" value="EFE10128.1"/>
    <property type="molecule type" value="Genomic_DNA"/>
</dbReference>
<sequence>MPEISGLAQRSEPASLCASGASKVTPRPDTLAFVGRIPAFWAQD</sequence>
<gene>
    <name evidence="2" type="ORF">CIT292_06295</name>
</gene>
<feature type="region of interest" description="Disordered" evidence="1">
    <location>
        <begin position="1"/>
        <end position="23"/>
    </location>
</feature>
<evidence type="ECO:0000256" key="1">
    <source>
        <dbReference type="SAM" id="MobiDB-lite"/>
    </source>
</evidence>
<proteinExistence type="predicted"/>
<comment type="caution">
    <text evidence="2">The sequence shown here is derived from an EMBL/GenBank/DDBJ whole genome shotgun (WGS) entry which is preliminary data.</text>
</comment>
<name>D4B7J8_9ENTR</name>
<reference evidence="2 3" key="1">
    <citation type="submission" date="2010-02" db="EMBL/GenBank/DDBJ databases">
        <authorList>
            <person name="Weinstock G."/>
            <person name="Sodergren E."/>
            <person name="Clifton S."/>
            <person name="Fulton L."/>
            <person name="Fulton B."/>
            <person name="Courtney L."/>
            <person name="Fronick C."/>
            <person name="Harrison M."/>
            <person name="Strong C."/>
            <person name="Farmer C."/>
            <person name="Delahaunty K."/>
            <person name="Markovic C."/>
            <person name="Hall O."/>
            <person name="Minx P."/>
            <person name="Tomlinson C."/>
            <person name="Mitreva M."/>
            <person name="Nelson J."/>
            <person name="Hou S."/>
            <person name="Wollam A."/>
            <person name="Pepin K.H."/>
            <person name="Johnson M."/>
            <person name="Bhonagiri V."/>
            <person name="Zhang X."/>
            <person name="Suruliraj S."/>
            <person name="Warren W."/>
            <person name="Chinwalla A."/>
            <person name="Mardis E.R."/>
            <person name="Wilson R.K."/>
        </authorList>
    </citation>
    <scope>NUCLEOTIDE SEQUENCE [LARGE SCALE GENOMIC DNA]</scope>
    <source>
        <strain evidence="2 3">ATCC 29220</strain>
    </source>
</reference>
<accession>D4B7J8</accession>
<dbReference type="AlphaFoldDB" id="D4B7J8"/>
<organism evidence="2 3">
    <name type="scientific">Citrobacter youngae ATCC 29220</name>
    <dbReference type="NCBI Taxonomy" id="500640"/>
    <lineage>
        <taxon>Bacteria</taxon>
        <taxon>Pseudomonadati</taxon>
        <taxon>Pseudomonadota</taxon>
        <taxon>Gammaproteobacteria</taxon>
        <taxon>Enterobacterales</taxon>
        <taxon>Enterobacteriaceae</taxon>
        <taxon>Citrobacter</taxon>
        <taxon>Citrobacter freundii complex</taxon>
    </lineage>
</organism>
<evidence type="ECO:0000313" key="3">
    <source>
        <dbReference type="Proteomes" id="UP000003880"/>
    </source>
</evidence>